<evidence type="ECO:0000313" key="4">
    <source>
        <dbReference type="EMBL" id="XBC48906.1"/>
    </source>
</evidence>
<dbReference type="InterPro" id="IPR050742">
    <property type="entry name" value="Helicase_Restrict-Modif_Enz"/>
</dbReference>
<dbReference type="SMART" id="SM00487">
    <property type="entry name" value="DEXDc"/>
    <property type="match status" value="1"/>
</dbReference>
<dbReference type="InterPro" id="IPR001736">
    <property type="entry name" value="PLipase_D/transphosphatidylase"/>
</dbReference>
<feature type="domain" description="PLD phosphodiesterase" evidence="1">
    <location>
        <begin position="120"/>
        <end position="150"/>
    </location>
</feature>
<dbReference type="SUPFAM" id="SSF52540">
    <property type="entry name" value="P-loop containing nucleoside triphosphate hydrolases"/>
    <property type="match status" value="1"/>
</dbReference>
<evidence type="ECO:0000259" key="3">
    <source>
        <dbReference type="PROSITE" id="PS51194"/>
    </source>
</evidence>
<dbReference type="CDD" id="cd18799">
    <property type="entry name" value="SF2_C_EcoAI-like"/>
    <property type="match status" value="1"/>
</dbReference>
<dbReference type="CDD" id="cd09204">
    <property type="entry name" value="PLDc_N_DEXD_b2"/>
    <property type="match status" value="1"/>
</dbReference>
<keyword evidence="4" id="KW-0347">Helicase</keyword>
<feature type="domain" description="Helicase ATP-binding" evidence="2">
    <location>
        <begin position="237"/>
        <end position="389"/>
    </location>
</feature>
<dbReference type="InterPro" id="IPR014001">
    <property type="entry name" value="Helicase_ATP-bd"/>
</dbReference>
<dbReference type="EMBL" id="CP142435">
    <property type="protein sequence ID" value="XBC48906.1"/>
    <property type="molecule type" value="Genomic_DNA"/>
</dbReference>
<dbReference type="GO" id="GO:0003677">
    <property type="term" value="F:DNA binding"/>
    <property type="evidence" value="ECO:0007669"/>
    <property type="project" value="InterPro"/>
</dbReference>
<gene>
    <name evidence="4" type="ORF">VUQ06_05170</name>
</gene>
<evidence type="ECO:0000259" key="2">
    <source>
        <dbReference type="PROSITE" id="PS51192"/>
    </source>
</evidence>
<dbReference type="Pfam" id="PF11907">
    <property type="entry name" value="DUF3427"/>
    <property type="match status" value="1"/>
</dbReference>
<dbReference type="Pfam" id="PF00271">
    <property type="entry name" value="Helicase_C"/>
    <property type="match status" value="1"/>
</dbReference>
<dbReference type="AlphaFoldDB" id="A0AB74TP17"/>
<keyword evidence="4" id="KW-0067">ATP-binding</keyword>
<dbReference type="InterPro" id="IPR001650">
    <property type="entry name" value="Helicase_C-like"/>
</dbReference>
<dbReference type="EC" id="3.6.4.-" evidence="4"/>
<name>A0AB74TP17_9LACT</name>
<feature type="domain" description="Helicase C-terminal" evidence="3">
    <location>
        <begin position="435"/>
        <end position="593"/>
    </location>
</feature>
<dbReference type="GO" id="GO:0004386">
    <property type="term" value="F:helicase activity"/>
    <property type="evidence" value="ECO:0007669"/>
    <property type="project" value="UniProtKB-KW"/>
</dbReference>
<dbReference type="Pfam" id="PF26350">
    <property type="entry name" value="DUF8090"/>
    <property type="match status" value="1"/>
</dbReference>
<dbReference type="Gene3D" id="3.40.50.300">
    <property type="entry name" value="P-loop containing nucleotide triphosphate hydrolases"/>
    <property type="match status" value="2"/>
</dbReference>
<dbReference type="Pfam" id="PF13091">
    <property type="entry name" value="PLDc_2"/>
    <property type="match status" value="1"/>
</dbReference>
<dbReference type="SMART" id="SM00490">
    <property type="entry name" value="HELICc"/>
    <property type="match status" value="1"/>
</dbReference>
<dbReference type="Gene3D" id="3.30.870.10">
    <property type="entry name" value="Endonuclease Chain A"/>
    <property type="match status" value="1"/>
</dbReference>
<dbReference type="InterPro" id="IPR021835">
    <property type="entry name" value="DUF3427"/>
</dbReference>
<dbReference type="CDD" id="cd18032">
    <property type="entry name" value="DEXHc_RE_I_III_res"/>
    <property type="match status" value="1"/>
</dbReference>
<dbReference type="GO" id="GO:0004630">
    <property type="term" value="F:phospholipase D activity"/>
    <property type="evidence" value="ECO:0007669"/>
    <property type="project" value="UniProtKB-EC"/>
</dbReference>
<dbReference type="EC" id="3.1.4.4" evidence="4"/>
<dbReference type="InterPro" id="IPR027417">
    <property type="entry name" value="P-loop_NTPase"/>
</dbReference>
<dbReference type="SUPFAM" id="SSF56024">
    <property type="entry name" value="Phospholipase D/nuclease"/>
    <property type="match status" value="1"/>
</dbReference>
<dbReference type="RefSeq" id="WP_347301131.1">
    <property type="nucleotide sequence ID" value="NZ_CP142435.1"/>
</dbReference>
<evidence type="ECO:0000259" key="1">
    <source>
        <dbReference type="PROSITE" id="PS50035"/>
    </source>
</evidence>
<dbReference type="GO" id="GO:0006793">
    <property type="term" value="P:phosphorus metabolic process"/>
    <property type="evidence" value="ECO:0007669"/>
    <property type="project" value="UniProtKB-ARBA"/>
</dbReference>
<keyword evidence="4" id="KW-0547">Nucleotide-binding</keyword>
<proteinExistence type="predicted"/>
<keyword evidence="4" id="KW-0378">Hydrolase</keyword>
<dbReference type="InterPro" id="IPR006935">
    <property type="entry name" value="Helicase/UvrB_N"/>
</dbReference>
<accession>A0AB74TP17</accession>
<dbReference type="GO" id="GO:0005524">
    <property type="term" value="F:ATP binding"/>
    <property type="evidence" value="ECO:0007669"/>
    <property type="project" value="InterPro"/>
</dbReference>
<dbReference type="PROSITE" id="PS51194">
    <property type="entry name" value="HELICASE_CTER"/>
    <property type="match status" value="1"/>
</dbReference>
<dbReference type="InterPro" id="IPR058403">
    <property type="entry name" value="DUF8090"/>
</dbReference>
<dbReference type="GO" id="GO:0005829">
    <property type="term" value="C:cytosol"/>
    <property type="evidence" value="ECO:0007669"/>
    <property type="project" value="TreeGrafter"/>
</dbReference>
<dbReference type="PROSITE" id="PS51192">
    <property type="entry name" value="HELICASE_ATP_BIND_1"/>
    <property type="match status" value="1"/>
</dbReference>
<sequence length="963" mass="111693">MTSKSQFENQLRESLQYGFINHKQYQDKLYSPKIVLNKRETGENVLTEIQEQLETCRTFTFNVAFITEDGIAMLKTQLADLSRKGVHGRLIISPYLDFNDPDVLRGLLKFDNIEVRMTKKEKNMHAKVYFFEKEQENVVIAGSSNLTGRALKLNYEWNVKLTSAHDGDYIYQTKQELDKLWEASDPLTFEVIEAYGRNRQPLVRSEINLLEETSSQPNYYAVQPNQMQTEAIKELAALRKQGAKRALVISATGTGKTYMSAFDVRQYQPDKFLFIVHREQILRQAEASFQKVIGFDPADSCIYKSGMDISDKKYIFATIQTLQRNDNMTQIAADAFDYILIDESHRAGASGYRRVLDYFTPDFYLGMTATPERTDDENIFELFDYNIAYEIRLQDALNEEMLTPFMYYGVTEMIDSDGYLVNEETDFSDLVTSKRVDHILDKIHYYESATQKTRGLMFCSRKAEAHELSKQLNGRGLKTRALSGDDSQAVRDEVVQELEQGRLDYIITVDIFNEGVDIPSVNQVVMLRNTESSIVFVQQLGRGLRKYPDKEFVTVIDFIGNYKNNYMIPMALFGDQSYNKDNYRKDLANRNQIDGITTVNFEEIAKKQIFDSIQNTKLSSMANLKKAYADLKQRIGRIPMLKDFVIHQSMEPQVIFDTRFRNHSEFIAYMEKERNYGFSYKEFAGQVLYFVTKELMNGKRPHELILMKMLIDQDQAVEKEAYCIELENYNVAYNQDILESVENVLELHFFKSTDQKKYGGDWFVVTSDSYTLNNQLKQLLADNAWFTELMVDAIEVGLMNSADFPAGYTTSPLKIGQKYSRKDVSRLMCWDSDGTSTMFGYSLNKQTVPIFVNYHKTDKTNAEIQYEDEFINQSILKWFTTSRRTLQSKTERKIIEHQEQGIDLHLFIKKSDLDDPDHYYLGQVDVIAGTPQQERVNGQNIVTMNLALRESVPYELFHYFINE</sequence>
<dbReference type="Pfam" id="PF04851">
    <property type="entry name" value="ResIII"/>
    <property type="match status" value="1"/>
</dbReference>
<reference evidence="4" key="1">
    <citation type="submission" date="2023-12" db="EMBL/GenBank/DDBJ databases">
        <title>Dolosigranulum savutii sp. nov. isolated from human upper respiratory samples collected in Botswana.</title>
        <authorList>
            <person name="Kelly M.S."/>
        </authorList>
    </citation>
    <scope>NUCLEOTIDE SEQUENCE</scope>
    <source>
        <strain evidence="4">MSK294</strain>
    </source>
</reference>
<dbReference type="InterPro" id="IPR025202">
    <property type="entry name" value="PLD-like_dom"/>
</dbReference>
<dbReference type="PANTHER" id="PTHR47396">
    <property type="entry name" value="TYPE I RESTRICTION ENZYME ECOKI R PROTEIN"/>
    <property type="match status" value="1"/>
</dbReference>
<organism evidence="4">
    <name type="scientific">Dolosigranulum savutiense</name>
    <dbReference type="NCBI Taxonomy" id="3110288"/>
    <lineage>
        <taxon>Bacteria</taxon>
        <taxon>Bacillati</taxon>
        <taxon>Bacillota</taxon>
        <taxon>Bacilli</taxon>
        <taxon>Lactobacillales</taxon>
        <taxon>Carnobacteriaceae</taxon>
        <taxon>Dolosigranulum</taxon>
    </lineage>
</organism>
<dbReference type="PANTHER" id="PTHR47396:SF1">
    <property type="entry name" value="ATP-DEPENDENT HELICASE IRC3-RELATED"/>
    <property type="match status" value="1"/>
</dbReference>
<dbReference type="PROSITE" id="PS50035">
    <property type="entry name" value="PLD"/>
    <property type="match status" value="1"/>
</dbReference>
<protein>
    <submittedName>
        <fullName evidence="4">DEAD/DEAH box helicase</fullName>
        <ecNumber evidence="4">3.1.4.4</ecNumber>
        <ecNumber evidence="4">3.6.4.-</ecNumber>
    </submittedName>
</protein>
<dbReference type="KEGG" id="dst:VUQ06_05170"/>